<sequence>MLHSDWLTSSQKQNPTRILQSCCTNDRRQSFSGGTFHHVGCSKCAIFLMQRCSDYSSRQCNEIKLYCVLNMGFKAAKRPFSG</sequence>
<organism evidence="1 2">
    <name type="scientific">Allacma fusca</name>
    <dbReference type="NCBI Taxonomy" id="39272"/>
    <lineage>
        <taxon>Eukaryota</taxon>
        <taxon>Metazoa</taxon>
        <taxon>Ecdysozoa</taxon>
        <taxon>Arthropoda</taxon>
        <taxon>Hexapoda</taxon>
        <taxon>Collembola</taxon>
        <taxon>Symphypleona</taxon>
        <taxon>Sminthuridae</taxon>
        <taxon>Allacma</taxon>
    </lineage>
</organism>
<gene>
    <name evidence="1" type="ORF">AFUS01_LOCUS33853</name>
</gene>
<evidence type="ECO:0000313" key="1">
    <source>
        <dbReference type="EMBL" id="CAG7823651.1"/>
    </source>
</evidence>
<name>A0A8J2KY38_9HEXA</name>
<dbReference type="EMBL" id="CAJVCH010530172">
    <property type="protein sequence ID" value="CAG7823651.1"/>
    <property type="molecule type" value="Genomic_DNA"/>
</dbReference>
<protein>
    <submittedName>
        <fullName evidence="1">Uncharacterized protein</fullName>
    </submittedName>
</protein>
<comment type="caution">
    <text evidence="1">The sequence shown here is derived from an EMBL/GenBank/DDBJ whole genome shotgun (WGS) entry which is preliminary data.</text>
</comment>
<keyword evidence="2" id="KW-1185">Reference proteome</keyword>
<evidence type="ECO:0000313" key="2">
    <source>
        <dbReference type="Proteomes" id="UP000708208"/>
    </source>
</evidence>
<proteinExistence type="predicted"/>
<reference evidence="1" key="1">
    <citation type="submission" date="2021-06" db="EMBL/GenBank/DDBJ databases">
        <authorList>
            <person name="Hodson N. C."/>
            <person name="Mongue J. A."/>
            <person name="Jaron S. K."/>
        </authorList>
    </citation>
    <scope>NUCLEOTIDE SEQUENCE</scope>
</reference>
<dbReference type="Proteomes" id="UP000708208">
    <property type="component" value="Unassembled WGS sequence"/>
</dbReference>
<accession>A0A8J2KY38</accession>
<dbReference type="AlphaFoldDB" id="A0A8J2KY38"/>